<feature type="chain" id="PRO_5040224831" evidence="9">
    <location>
        <begin position="21"/>
        <end position="753"/>
    </location>
</feature>
<evidence type="ECO:0000259" key="11">
    <source>
        <dbReference type="Pfam" id="PF05649"/>
    </source>
</evidence>
<feature type="domain" description="Peptidase M13 C-terminal" evidence="10">
    <location>
        <begin position="540"/>
        <end position="752"/>
    </location>
</feature>
<proteinExistence type="inferred from homology"/>
<dbReference type="GO" id="GO:0016485">
    <property type="term" value="P:protein processing"/>
    <property type="evidence" value="ECO:0007669"/>
    <property type="project" value="TreeGrafter"/>
</dbReference>
<keyword evidence="7" id="KW-0862">Zinc</keyword>
<evidence type="ECO:0000256" key="9">
    <source>
        <dbReference type="SAM" id="SignalP"/>
    </source>
</evidence>
<dbReference type="PANTHER" id="PTHR11733">
    <property type="entry name" value="ZINC METALLOPROTEASE FAMILY M13 NEPRILYSIN-RELATED"/>
    <property type="match status" value="1"/>
</dbReference>
<dbReference type="InterPro" id="IPR024079">
    <property type="entry name" value="MetalloPept_cat_dom_sf"/>
</dbReference>
<evidence type="ECO:0000259" key="10">
    <source>
        <dbReference type="Pfam" id="PF01431"/>
    </source>
</evidence>
<name>A0A9N9N105_9CUCU</name>
<dbReference type="GO" id="GO:0004222">
    <property type="term" value="F:metalloendopeptidase activity"/>
    <property type="evidence" value="ECO:0007669"/>
    <property type="project" value="InterPro"/>
</dbReference>
<dbReference type="CDD" id="cd08662">
    <property type="entry name" value="M13"/>
    <property type="match status" value="1"/>
</dbReference>
<evidence type="ECO:0000256" key="6">
    <source>
        <dbReference type="ARBA" id="ARBA00022801"/>
    </source>
</evidence>
<dbReference type="Gene3D" id="3.40.390.10">
    <property type="entry name" value="Collagenase (Catalytic Domain)"/>
    <property type="match status" value="2"/>
</dbReference>
<dbReference type="Pfam" id="PF01431">
    <property type="entry name" value="Peptidase_M13"/>
    <property type="match status" value="1"/>
</dbReference>
<evidence type="ECO:0000256" key="7">
    <source>
        <dbReference type="ARBA" id="ARBA00022833"/>
    </source>
</evidence>
<keyword evidence="4" id="KW-0645">Protease</keyword>
<evidence type="ECO:0000256" key="2">
    <source>
        <dbReference type="ARBA" id="ARBA00004401"/>
    </source>
</evidence>
<dbReference type="OrthoDB" id="6475849at2759"/>
<dbReference type="PRINTS" id="PR00786">
    <property type="entry name" value="NEPRILYSIN"/>
</dbReference>
<keyword evidence="9" id="KW-0732">Signal</keyword>
<dbReference type="InterPro" id="IPR008753">
    <property type="entry name" value="Peptidase_M13_N"/>
</dbReference>
<keyword evidence="5" id="KW-0479">Metal-binding</keyword>
<dbReference type="AlphaFoldDB" id="A0A9N9N105"/>
<dbReference type="Proteomes" id="UP001152799">
    <property type="component" value="Chromosome 8"/>
</dbReference>
<comment type="cofactor">
    <cofactor evidence="1">
        <name>Zn(2+)</name>
        <dbReference type="ChEBI" id="CHEBI:29105"/>
    </cofactor>
</comment>
<comment type="subcellular location">
    <subcellularLocation>
        <location evidence="2">Cell membrane</location>
        <topology evidence="2">Single-pass type II membrane protein</topology>
    </subcellularLocation>
</comment>
<dbReference type="Pfam" id="PF05649">
    <property type="entry name" value="Peptidase_M13_N"/>
    <property type="match status" value="1"/>
</dbReference>
<evidence type="ECO:0000256" key="8">
    <source>
        <dbReference type="ARBA" id="ARBA00023049"/>
    </source>
</evidence>
<dbReference type="InterPro" id="IPR042089">
    <property type="entry name" value="Peptidase_M13_dom_2"/>
</dbReference>
<evidence type="ECO:0000313" key="13">
    <source>
        <dbReference type="Proteomes" id="UP001152799"/>
    </source>
</evidence>
<dbReference type="InterPro" id="IPR000718">
    <property type="entry name" value="Peptidase_M13"/>
</dbReference>
<dbReference type="PANTHER" id="PTHR11733:SF167">
    <property type="entry name" value="FI17812P1-RELATED"/>
    <property type="match status" value="1"/>
</dbReference>
<dbReference type="SUPFAM" id="SSF55486">
    <property type="entry name" value="Metalloproteases ('zincins'), catalytic domain"/>
    <property type="match status" value="1"/>
</dbReference>
<comment type="similarity">
    <text evidence="3">Belongs to the peptidase M13 family.</text>
</comment>
<dbReference type="GO" id="GO:0046872">
    <property type="term" value="F:metal ion binding"/>
    <property type="evidence" value="ECO:0007669"/>
    <property type="project" value="UniProtKB-KW"/>
</dbReference>
<dbReference type="InterPro" id="IPR018497">
    <property type="entry name" value="Peptidase_M13_C"/>
</dbReference>
<gene>
    <name evidence="12" type="ORF">CEUTPL_LOCUS13137</name>
</gene>
<keyword evidence="8" id="KW-0482">Metalloprotease</keyword>
<evidence type="ECO:0000256" key="5">
    <source>
        <dbReference type="ARBA" id="ARBA00022723"/>
    </source>
</evidence>
<keyword evidence="6" id="KW-0378">Hydrolase</keyword>
<feature type="domain" description="Peptidase M13 N-terminal" evidence="11">
    <location>
        <begin position="41"/>
        <end position="482"/>
    </location>
</feature>
<dbReference type="EMBL" id="OU892284">
    <property type="protein sequence ID" value="CAG9772732.1"/>
    <property type="molecule type" value="Genomic_DNA"/>
</dbReference>
<feature type="signal peptide" evidence="9">
    <location>
        <begin position="1"/>
        <end position="20"/>
    </location>
</feature>
<dbReference type="GO" id="GO:0005886">
    <property type="term" value="C:plasma membrane"/>
    <property type="evidence" value="ECO:0007669"/>
    <property type="project" value="UniProtKB-SubCell"/>
</dbReference>
<evidence type="ECO:0000256" key="1">
    <source>
        <dbReference type="ARBA" id="ARBA00001947"/>
    </source>
</evidence>
<dbReference type="Gene3D" id="1.10.1380.10">
    <property type="entry name" value="Neutral endopeptidase , domain2"/>
    <property type="match status" value="2"/>
</dbReference>
<dbReference type="PROSITE" id="PS51885">
    <property type="entry name" value="NEPRILYSIN"/>
    <property type="match status" value="1"/>
</dbReference>
<evidence type="ECO:0000256" key="4">
    <source>
        <dbReference type="ARBA" id="ARBA00022670"/>
    </source>
</evidence>
<accession>A0A9N9N105</accession>
<organism evidence="12 13">
    <name type="scientific">Ceutorhynchus assimilis</name>
    <name type="common">cabbage seed weevil</name>
    <dbReference type="NCBI Taxonomy" id="467358"/>
    <lineage>
        <taxon>Eukaryota</taxon>
        <taxon>Metazoa</taxon>
        <taxon>Ecdysozoa</taxon>
        <taxon>Arthropoda</taxon>
        <taxon>Hexapoda</taxon>
        <taxon>Insecta</taxon>
        <taxon>Pterygota</taxon>
        <taxon>Neoptera</taxon>
        <taxon>Endopterygota</taxon>
        <taxon>Coleoptera</taxon>
        <taxon>Polyphaga</taxon>
        <taxon>Cucujiformia</taxon>
        <taxon>Curculionidae</taxon>
        <taxon>Ceutorhynchinae</taxon>
        <taxon>Ceutorhynchus</taxon>
    </lineage>
</organism>
<protein>
    <submittedName>
        <fullName evidence="12">Uncharacterized protein</fullName>
    </submittedName>
</protein>
<evidence type="ECO:0000256" key="3">
    <source>
        <dbReference type="ARBA" id="ARBA00007357"/>
    </source>
</evidence>
<reference evidence="12" key="1">
    <citation type="submission" date="2022-01" db="EMBL/GenBank/DDBJ databases">
        <authorList>
            <person name="King R."/>
        </authorList>
    </citation>
    <scope>NUCLEOTIDE SEQUENCE</scope>
</reference>
<keyword evidence="13" id="KW-1185">Reference proteome</keyword>
<evidence type="ECO:0000313" key="12">
    <source>
        <dbReference type="EMBL" id="CAG9772732.1"/>
    </source>
</evidence>
<sequence length="753" mass="86219">MNILWSVLLLVVIIACGGKANSELTNIDFDEIRYMNLSADPCENFYEYTCGNFKNIYPLEDGDLLLDQFNLLEDKLALVVHDILTTEINEADPDALNKAKGAYYACMDNDFHDSIQMINPEVNVIGKYKGFPIIGQTNEEIIESTEPFGWNDIGDLAAEFGISIFFTPSLTYDNLNASRNLLWISVDGMEIPVQFRPTASQSYEDAIEEGFIQMAQAQNKSNNGRLRSATISSMELLFRKMVLKLKRVLGSNRSDAYIFDRVANISNFLIGIYHGGWIPNGTVISPIVNDTNASTVTLKELNNWTIKHFGNTVQLDWVEYVKRLLQYTYVEVNEDFLILRPNGLENFIYGVLNWVRMNDEEIVKSAALLRAFTYMAPDSDSETRDYFEEYLRATKKTILPRWKYCTRKLMDVTGTLSLGVAVTYEYQLKHFSQAKRENALSLINNLQSTFKQIIEETNWMDDESKEAAQSKAKNIITLLAYPEFINNPETLDYFYENLQITTWNHFENAKNIRAFQQAYTLNMIKTRNRKTWEKSPFVANAYYNRQNNRIIFPIAMLNHIFFEGSANILDYSRIGMIIAHEITHGFDRQGFLYNPEGVIEPWWSNETIVNFRNNSQCFVDQYASYFIPEINGTISGTGSLNENLADNGGLRTAYRAFKEKILSTVRKSYPVLLGSKEFTAEQMFFVGYGTMWCSSESISYLKSLQTSCETTSTCHARSQMRVNGVVSNMEEFAEAFNCPAGSPMNPDTKCRLW</sequence>